<dbReference type="InterPro" id="IPR016181">
    <property type="entry name" value="Acyl_CoA_acyltransferase"/>
</dbReference>
<dbReference type="Gene3D" id="3.40.630.30">
    <property type="match status" value="1"/>
</dbReference>
<protein>
    <recommendedName>
        <fullName evidence="3">N-acetyltransferase</fullName>
    </recommendedName>
</protein>
<dbReference type="SUPFAM" id="SSF55729">
    <property type="entry name" value="Acyl-CoA N-acyltransferases (Nat)"/>
    <property type="match status" value="1"/>
</dbReference>
<keyword evidence="2" id="KW-1185">Reference proteome</keyword>
<reference evidence="1" key="2">
    <citation type="submission" date="2023-01" db="EMBL/GenBank/DDBJ databases">
        <title>Draft genome sequence of Algimonas ampicilliniresistens strain NBRC 108219.</title>
        <authorList>
            <person name="Sun Q."/>
            <person name="Mori K."/>
        </authorList>
    </citation>
    <scope>NUCLEOTIDE SEQUENCE</scope>
    <source>
        <strain evidence="1">NBRC 108219</strain>
    </source>
</reference>
<comment type="caution">
    <text evidence="1">The sequence shown here is derived from an EMBL/GenBank/DDBJ whole genome shotgun (WGS) entry which is preliminary data.</text>
</comment>
<dbReference type="Proteomes" id="UP001161391">
    <property type="component" value="Unassembled WGS sequence"/>
</dbReference>
<dbReference type="RefSeq" id="WP_284389305.1">
    <property type="nucleotide sequence ID" value="NZ_BSNK01000001.1"/>
</dbReference>
<reference evidence="1" key="1">
    <citation type="journal article" date="2014" name="Int. J. Syst. Evol. Microbiol.">
        <title>Complete genome of a new Firmicutes species belonging to the dominant human colonic microbiota ('Ruminococcus bicirculans') reveals two chromosomes and a selective capacity to utilize plant glucans.</title>
        <authorList>
            <consortium name="NISC Comparative Sequencing Program"/>
            <person name="Wegmann U."/>
            <person name="Louis P."/>
            <person name="Goesmann A."/>
            <person name="Henrissat B."/>
            <person name="Duncan S.H."/>
            <person name="Flint H.J."/>
        </authorList>
    </citation>
    <scope>NUCLEOTIDE SEQUENCE</scope>
    <source>
        <strain evidence="1">NBRC 108219</strain>
    </source>
</reference>
<gene>
    <name evidence="1" type="ORF">GCM10007853_15370</name>
</gene>
<organism evidence="1 2">
    <name type="scientific">Algimonas ampicilliniresistens</name>
    <dbReference type="NCBI Taxonomy" id="1298735"/>
    <lineage>
        <taxon>Bacteria</taxon>
        <taxon>Pseudomonadati</taxon>
        <taxon>Pseudomonadota</taxon>
        <taxon>Alphaproteobacteria</taxon>
        <taxon>Maricaulales</taxon>
        <taxon>Robiginitomaculaceae</taxon>
        <taxon>Algimonas</taxon>
    </lineage>
</organism>
<dbReference type="PANTHER" id="PTHR41368:SF1">
    <property type="entry name" value="PROTEIN YGHO"/>
    <property type="match status" value="1"/>
</dbReference>
<dbReference type="PANTHER" id="PTHR41368">
    <property type="entry name" value="PROTEIN YGHO"/>
    <property type="match status" value="1"/>
</dbReference>
<sequence>MTDASFIISESDQADADFVALPYALYKGEPHWRAPLRMERKAQLSHKNPASRALTTRFFIARRNGRAIGRIAAFLNAAHDGLHGTDSAFFGYFDCESSAPLADALLKAAKDWARAQGRTQLIGPAMWSVNEEVGLLVDGFDHPPAVMMPYGHPHQLEAIERNGFSKAVDLYAYNADLNDGAPKGKLVEGLRAKAESDPGLTWRTMNTKDFLGDVRMAREIFNDAWSENWGFIPFSEEQFEHMAKEMRPIMFKTGFQIGFIDGEPATFIWMIPDLNEVVKGLDGRLLPFGWAKLLYRIKAKKVSKGRVPLMGLKRKFHKGRRGVALTTKICSDAFDAGQAQGFTQCELSWILEGNRSMSAICELVGADLYKTYRMVEAEL</sequence>
<name>A0ABQ5VA11_9PROT</name>
<dbReference type="EMBL" id="BSNK01000001">
    <property type="protein sequence ID" value="GLQ23663.1"/>
    <property type="molecule type" value="Genomic_DNA"/>
</dbReference>
<evidence type="ECO:0008006" key="3">
    <source>
        <dbReference type="Google" id="ProtNLM"/>
    </source>
</evidence>
<evidence type="ECO:0000313" key="1">
    <source>
        <dbReference type="EMBL" id="GLQ23663.1"/>
    </source>
</evidence>
<evidence type="ECO:0000313" key="2">
    <source>
        <dbReference type="Proteomes" id="UP001161391"/>
    </source>
</evidence>
<dbReference type="InterPro" id="IPR039968">
    <property type="entry name" value="BcerS-like"/>
</dbReference>
<proteinExistence type="predicted"/>
<accession>A0ABQ5VA11</accession>